<evidence type="ECO:0000313" key="1">
    <source>
        <dbReference type="EMBL" id="SHJ08727.1"/>
    </source>
</evidence>
<dbReference type="STRING" id="1123357.SAMN02745244_01699"/>
<evidence type="ECO:0000313" key="2">
    <source>
        <dbReference type="Proteomes" id="UP000184512"/>
    </source>
</evidence>
<name>A0A1M6GFN1_9ACTN</name>
<dbReference type="Proteomes" id="UP000184512">
    <property type="component" value="Unassembled WGS sequence"/>
</dbReference>
<reference evidence="1 2" key="1">
    <citation type="submission" date="2016-11" db="EMBL/GenBank/DDBJ databases">
        <authorList>
            <person name="Jaros S."/>
            <person name="Januszkiewicz K."/>
            <person name="Wedrychowicz H."/>
        </authorList>
    </citation>
    <scope>NUCLEOTIDE SEQUENCE [LARGE SCALE GENOMIC DNA]</scope>
    <source>
        <strain evidence="1 2">DSM 12906</strain>
    </source>
</reference>
<organism evidence="1 2">
    <name type="scientific">Tessaracoccus bendigoensis DSM 12906</name>
    <dbReference type="NCBI Taxonomy" id="1123357"/>
    <lineage>
        <taxon>Bacteria</taxon>
        <taxon>Bacillati</taxon>
        <taxon>Actinomycetota</taxon>
        <taxon>Actinomycetes</taxon>
        <taxon>Propionibacteriales</taxon>
        <taxon>Propionibacteriaceae</taxon>
        <taxon>Tessaracoccus</taxon>
    </lineage>
</organism>
<dbReference type="AlphaFoldDB" id="A0A1M6GFN1"/>
<gene>
    <name evidence="1" type="ORF">SAMN02745244_01699</name>
</gene>
<keyword evidence="2" id="KW-1185">Reference proteome</keyword>
<proteinExistence type="predicted"/>
<protein>
    <submittedName>
        <fullName evidence="1">Uncharacterized protein</fullName>
    </submittedName>
</protein>
<dbReference type="EMBL" id="FQZG01000026">
    <property type="protein sequence ID" value="SHJ08727.1"/>
    <property type="molecule type" value="Genomic_DNA"/>
</dbReference>
<sequence>MERVTFLPVNGTRISCLLNPEHLVRRREAGLRRSESGSGHVTARLASDDLLLATGGGRTEYDLDLLFDTELAGQSPTKGGVPITDVRDLTGPLWDLAENQPGRSLTDPVSAVRMFWGTWNVLCAVEAVAERLERFDVSGHPQRSWLRMRLVRLAEPASDATAEVATVAPSSESVLAAVDEVTTIRTHHVAPVPGVGPDGEVSGGQTWVAVAEQHYPGRPWLWRLIASLFDEVDGPFVPPGVPLAIPEPPPGVGP</sequence>
<dbReference type="OrthoDB" id="9815939at2"/>
<dbReference type="RefSeq" id="WP_073187083.1">
    <property type="nucleotide sequence ID" value="NZ_FQZG01000026.1"/>
</dbReference>
<accession>A0A1M6GFN1</accession>